<keyword evidence="4" id="KW-1133">Transmembrane helix</keyword>
<dbReference type="EMBL" id="JAPMOS010000028">
    <property type="protein sequence ID" value="KAJ4458569.1"/>
    <property type="molecule type" value="Genomic_DNA"/>
</dbReference>
<dbReference type="SUPFAM" id="SSF56300">
    <property type="entry name" value="Metallo-dependent phosphatases"/>
    <property type="match status" value="1"/>
</dbReference>
<dbReference type="InterPro" id="IPR004843">
    <property type="entry name" value="Calcineurin-like_PHP"/>
</dbReference>
<evidence type="ECO:0000259" key="5">
    <source>
        <dbReference type="Pfam" id="PF00149"/>
    </source>
</evidence>
<evidence type="ECO:0000256" key="4">
    <source>
        <dbReference type="SAM" id="Phobius"/>
    </source>
</evidence>
<protein>
    <submittedName>
        <fullName evidence="6">Sphingomyelin phosphodiesterase</fullName>
    </submittedName>
</protein>
<keyword evidence="7" id="KW-1185">Reference proteome</keyword>
<dbReference type="PANTHER" id="PTHR10340">
    <property type="entry name" value="SPHINGOMYELIN PHOSPHODIESTERASE"/>
    <property type="match status" value="1"/>
</dbReference>
<comment type="caution">
    <text evidence="6">The sequence shown here is derived from an EMBL/GenBank/DDBJ whole genome shotgun (WGS) entry which is preliminary data.</text>
</comment>
<feature type="region of interest" description="Disordered" evidence="3">
    <location>
        <begin position="1"/>
        <end position="40"/>
    </location>
</feature>
<feature type="domain" description="Calcineurin-like phosphoesterase" evidence="5">
    <location>
        <begin position="163"/>
        <end position="384"/>
    </location>
</feature>
<evidence type="ECO:0000313" key="6">
    <source>
        <dbReference type="EMBL" id="KAJ4458569.1"/>
    </source>
</evidence>
<dbReference type="Proteomes" id="UP001141327">
    <property type="component" value="Unassembled WGS sequence"/>
</dbReference>
<organism evidence="6 7">
    <name type="scientific">Paratrimastix pyriformis</name>
    <dbReference type="NCBI Taxonomy" id="342808"/>
    <lineage>
        <taxon>Eukaryota</taxon>
        <taxon>Metamonada</taxon>
        <taxon>Preaxostyla</taxon>
        <taxon>Paratrimastigidae</taxon>
        <taxon>Paratrimastix</taxon>
    </lineage>
</organism>
<reference evidence="6" key="1">
    <citation type="journal article" date="2022" name="bioRxiv">
        <title>Genomics of Preaxostyla Flagellates Illuminates Evolutionary Transitions and the Path Towards Mitochondrial Loss.</title>
        <authorList>
            <person name="Novak L.V.F."/>
            <person name="Treitli S.C."/>
            <person name="Pyrih J."/>
            <person name="Halakuc P."/>
            <person name="Pipaliya S.V."/>
            <person name="Vacek V."/>
            <person name="Brzon O."/>
            <person name="Soukal P."/>
            <person name="Eme L."/>
            <person name="Dacks J.B."/>
            <person name="Karnkowska A."/>
            <person name="Elias M."/>
            <person name="Hampl V."/>
        </authorList>
    </citation>
    <scope>NUCLEOTIDE SEQUENCE</scope>
    <source>
        <strain evidence="6">RCP-MX</strain>
    </source>
</reference>
<evidence type="ECO:0000256" key="1">
    <source>
        <dbReference type="ARBA" id="ARBA00022801"/>
    </source>
</evidence>
<name>A0ABQ8UMJ5_9EUKA</name>
<evidence type="ECO:0000256" key="2">
    <source>
        <dbReference type="ARBA" id="ARBA00023180"/>
    </source>
</evidence>
<accession>A0ABQ8UMJ5</accession>
<feature type="compositionally biased region" description="Basic and acidic residues" evidence="3">
    <location>
        <begin position="26"/>
        <end position="40"/>
    </location>
</feature>
<dbReference type="Pfam" id="PF00149">
    <property type="entry name" value="Metallophos"/>
    <property type="match status" value="1"/>
</dbReference>
<evidence type="ECO:0000313" key="7">
    <source>
        <dbReference type="Proteomes" id="UP001141327"/>
    </source>
</evidence>
<dbReference type="PANTHER" id="PTHR10340:SF57">
    <property type="entry name" value="METALLOPHOS DOMAIN-CONTAINING PROTEIN"/>
    <property type="match status" value="1"/>
</dbReference>
<evidence type="ECO:0000256" key="3">
    <source>
        <dbReference type="SAM" id="MobiDB-lite"/>
    </source>
</evidence>
<dbReference type="InterPro" id="IPR029052">
    <property type="entry name" value="Metallo-depent_PP-like"/>
</dbReference>
<keyword evidence="4" id="KW-0812">Transmembrane</keyword>
<proteinExistence type="predicted"/>
<feature type="transmembrane region" description="Helical" evidence="4">
    <location>
        <begin position="50"/>
        <end position="76"/>
    </location>
</feature>
<keyword evidence="1" id="KW-0378">Hydrolase</keyword>
<sequence>MASTSVSEALADMEPSTTPLEPEPATLREDELFLDDPQKEEKRKERRKSILLLVLLITCAVSFTMCAVFIPMIILWTRPPVSGLTPSFVIFTDPHIDAKYADGTATTCTDSFICCRNGTGDAGYWGSGNAEHQYNCDIPDRTMYAAVDNAGDRWDAHDIRGLVNITHVLFLGDAQAHTEDYEQTRELVVERMKTAFKLITDRFPSLPAIPILGNHDTTPYNQMGWGPEWSWLYDGAFGIWNATLLGYNLTAEDQATLRYAGYYTIQPFKAVKWAREPLTSLRFICLNSQLWEIKNQLNRNATTKALLEDPAGQFAWLRSQLARAKQEGVKVHLLQHIPMGFLPSTSTPGSGAAQMHPQYMAAERDALLAYPDVVTAIFTGHVHSGFFRLLLSRDGDLTSTALVPQFSNPAISTWRGMNPAVHSYTYTPADMQVTDIFRWQLPLAKANAAAKAGDKSLHWEMAFSYADLLNVPSLNASSLTSYVDNLFTVPVDQWGDSAKTDPMGSLLKLTFANDAPQTMANSTSQAVRQAFACSLTVMGSEQAFAGCRLRPRSAMHMNGVEMEICDNSVDVTTGPEW</sequence>
<keyword evidence="2" id="KW-0325">Glycoprotein</keyword>
<dbReference type="Gene3D" id="3.60.21.10">
    <property type="match status" value="1"/>
</dbReference>
<keyword evidence="4" id="KW-0472">Membrane</keyword>
<gene>
    <name evidence="6" type="ORF">PAPYR_5773</name>
</gene>